<dbReference type="GO" id="GO:0045271">
    <property type="term" value="C:respiratory chain complex I"/>
    <property type="evidence" value="ECO:0007669"/>
    <property type="project" value="InterPro"/>
</dbReference>
<evidence type="ECO:0000256" key="4">
    <source>
        <dbReference type="ARBA" id="ARBA00022660"/>
    </source>
</evidence>
<dbReference type="GO" id="GO:0005743">
    <property type="term" value="C:mitochondrial inner membrane"/>
    <property type="evidence" value="ECO:0007669"/>
    <property type="project" value="UniProtKB-SubCell"/>
</dbReference>
<evidence type="ECO:0000256" key="6">
    <source>
        <dbReference type="ARBA" id="ARBA00022982"/>
    </source>
</evidence>
<keyword evidence="8" id="KW-0472">Membrane</keyword>
<evidence type="ECO:0000313" key="9">
    <source>
        <dbReference type="EMBL" id="JAT70058.1"/>
    </source>
</evidence>
<accession>A0A1D1ZSY4</accession>
<evidence type="ECO:0000256" key="1">
    <source>
        <dbReference type="ARBA" id="ARBA00004443"/>
    </source>
</evidence>
<dbReference type="GO" id="GO:0006979">
    <property type="term" value="P:response to oxidative stress"/>
    <property type="evidence" value="ECO:0007669"/>
    <property type="project" value="TreeGrafter"/>
</dbReference>
<evidence type="ECO:0000256" key="8">
    <source>
        <dbReference type="ARBA" id="ARBA00023136"/>
    </source>
</evidence>
<dbReference type="EMBL" id="GDKF01008564">
    <property type="protein sequence ID" value="JAT70058.1"/>
    <property type="molecule type" value="Transcribed_RNA"/>
</dbReference>
<organism evidence="9">
    <name type="scientific">Auxenochlorella protothecoides</name>
    <name type="common">Green microalga</name>
    <name type="synonym">Chlorella protothecoides</name>
    <dbReference type="NCBI Taxonomy" id="3075"/>
    <lineage>
        <taxon>Eukaryota</taxon>
        <taxon>Viridiplantae</taxon>
        <taxon>Chlorophyta</taxon>
        <taxon>core chlorophytes</taxon>
        <taxon>Trebouxiophyceae</taxon>
        <taxon>Chlorellales</taxon>
        <taxon>Chlorellaceae</taxon>
        <taxon>Auxenochlorella</taxon>
    </lineage>
</organism>
<keyword evidence="5" id="KW-0999">Mitochondrion inner membrane</keyword>
<protein>
    <recommendedName>
        <fullName evidence="10">NADH dehydrogenase [ubiquinone] 1 alpha subcomplex subunit 6</fullName>
    </recommendedName>
</protein>
<gene>
    <name evidence="9" type="ORF">g.100882</name>
</gene>
<keyword evidence="4" id="KW-0679">Respiratory chain</keyword>
<dbReference type="InterPro" id="IPR045299">
    <property type="entry name" value="Complex1_LYR_NDUFA6_LYRM6"/>
</dbReference>
<comment type="similarity">
    <text evidence="2">Belongs to the complex I LYR family.</text>
</comment>
<keyword evidence="7" id="KW-0496">Mitochondrion</keyword>
<evidence type="ECO:0000256" key="7">
    <source>
        <dbReference type="ARBA" id="ARBA00023128"/>
    </source>
</evidence>
<dbReference type="PANTHER" id="PTHR12964:SF0">
    <property type="entry name" value="NADH DEHYDROGENASE [UBIQUINONE] 1 ALPHA SUBCOMPLEX SUBUNIT 6"/>
    <property type="match status" value="1"/>
</dbReference>
<sequence length="133" mass="15291">MAARPVVRKALGLGGHGSGLQQAVEHGKSTLFFREVCRTLPWVVHNYKLEELTTVSQLRRNVNQLFRRFEEVKTPEAVDLLIYKGREELEMIIMQHKQRHHLIDKYVGLPATTEPKPKPGNLSPFLAQFYLSN</sequence>
<evidence type="ECO:0008006" key="10">
    <source>
        <dbReference type="Google" id="ProtNLM"/>
    </source>
</evidence>
<evidence type="ECO:0000256" key="2">
    <source>
        <dbReference type="ARBA" id="ARBA00009508"/>
    </source>
</evidence>
<dbReference type="InterPro" id="IPR016488">
    <property type="entry name" value="NADH_Ub_cplx-1_asu_su-6"/>
</dbReference>
<reference evidence="9" key="1">
    <citation type="submission" date="2015-08" db="EMBL/GenBank/DDBJ databases">
        <authorList>
            <person name="Babu N.S."/>
            <person name="Beckwith C.J."/>
            <person name="Beseler K.G."/>
            <person name="Brison A."/>
            <person name="Carone J.V."/>
            <person name="Caskin T.P."/>
            <person name="Diamond M."/>
            <person name="Durham M.E."/>
            <person name="Foxe J.M."/>
            <person name="Go M."/>
            <person name="Henderson B.A."/>
            <person name="Jones I.B."/>
            <person name="McGettigan J.A."/>
            <person name="Micheletti S.J."/>
            <person name="Nasrallah M.E."/>
            <person name="Ortiz D."/>
            <person name="Piller C.R."/>
            <person name="Privatt S.R."/>
            <person name="Schneider S.L."/>
            <person name="Sharp S."/>
            <person name="Smith T.C."/>
            <person name="Stanton J.D."/>
            <person name="Ullery H.E."/>
            <person name="Wilson R.J."/>
            <person name="Serrano M.G."/>
            <person name="Buck G."/>
            <person name="Lee V."/>
            <person name="Wang Y."/>
            <person name="Carvalho R."/>
            <person name="Voegtly L."/>
            <person name="Shi R."/>
            <person name="Duckworth R."/>
            <person name="Johnson A."/>
            <person name="Loviza R."/>
            <person name="Walstead R."/>
            <person name="Shah Z."/>
            <person name="Kiflezghi M."/>
            <person name="Wade K."/>
            <person name="Ball S.L."/>
            <person name="Bradley K.W."/>
            <person name="Asai D.J."/>
            <person name="Bowman C.A."/>
            <person name="Russell D.A."/>
            <person name="Pope W.H."/>
            <person name="Jacobs-Sera D."/>
            <person name="Hendrix R.W."/>
            <person name="Hatfull G.F."/>
        </authorList>
    </citation>
    <scope>NUCLEOTIDE SEQUENCE</scope>
</reference>
<keyword evidence="6" id="KW-0249">Electron transport</keyword>
<evidence type="ECO:0000256" key="5">
    <source>
        <dbReference type="ARBA" id="ARBA00022792"/>
    </source>
</evidence>
<dbReference type="PANTHER" id="PTHR12964">
    <property type="entry name" value="NADH-UBIQUINONE OXIDOREDUCTASE B14 SUBUNIT"/>
    <property type="match status" value="1"/>
</dbReference>
<dbReference type="AlphaFoldDB" id="A0A1D1ZSY4"/>
<keyword evidence="3" id="KW-0813">Transport</keyword>
<proteinExistence type="inferred from homology"/>
<name>A0A1D1ZSY4_AUXPR</name>
<evidence type="ECO:0000256" key="3">
    <source>
        <dbReference type="ARBA" id="ARBA00022448"/>
    </source>
</evidence>
<comment type="subcellular location">
    <subcellularLocation>
        <location evidence="1">Mitochondrion inner membrane</location>
        <topology evidence="1">Peripheral membrane protein</topology>
        <orientation evidence="1">Matrix side</orientation>
    </subcellularLocation>
</comment>
<dbReference type="CDD" id="cd20266">
    <property type="entry name" value="Complex1_LYR_NDUFA6_LYRM6"/>
    <property type="match status" value="1"/>
</dbReference>